<dbReference type="InterPro" id="IPR016151">
    <property type="entry name" value="DNA_mismatch_repair_MutS_N"/>
</dbReference>
<dbReference type="InterPro" id="IPR007860">
    <property type="entry name" value="DNA_mmatch_repair_MutS_con_dom"/>
</dbReference>
<feature type="non-terminal residue" evidence="3">
    <location>
        <position position="1"/>
    </location>
</feature>
<feature type="domain" description="DNA mismatch repair protein MutS-like N-terminal" evidence="1">
    <location>
        <begin position="14"/>
        <end position="92"/>
    </location>
</feature>
<dbReference type="Pfam" id="PF05188">
    <property type="entry name" value="MutS_II"/>
    <property type="match status" value="1"/>
</dbReference>
<proteinExistence type="predicted"/>
<feature type="domain" description="DNA mismatch repair protein MutS connector" evidence="2">
    <location>
        <begin position="121"/>
        <end position="245"/>
    </location>
</feature>
<evidence type="ECO:0000313" key="4">
    <source>
        <dbReference type="Proteomes" id="UP001177023"/>
    </source>
</evidence>
<dbReference type="Gene3D" id="3.30.420.110">
    <property type="entry name" value="MutS, connector domain"/>
    <property type="match status" value="1"/>
</dbReference>
<dbReference type="Pfam" id="PF01624">
    <property type="entry name" value="MutS_I"/>
    <property type="match status" value="1"/>
</dbReference>
<gene>
    <name evidence="3" type="ORF">MSPICULIGERA_LOCUS16470</name>
</gene>
<dbReference type="Proteomes" id="UP001177023">
    <property type="component" value="Unassembled WGS sequence"/>
</dbReference>
<protein>
    <submittedName>
        <fullName evidence="3">Uncharacterized protein</fullName>
    </submittedName>
</protein>
<dbReference type="InterPro" id="IPR007695">
    <property type="entry name" value="DNA_mismatch_repair_MutS-lik_N"/>
</dbReference>
<dbReference type="GO" id="GO:0005524">
    <property type="term" value="F:ATP binding"/>
    <property type="evidence" value="ECO:0007669"/>
    <property type="project" value="InterPro"/>
</dbReference>
<dbReference type="GO" id="GO:0030983">
    <property type="term" value="F:mismatched DNA binding"/>
    <property type="evidence" value="ECO:0007669"/>
    <property type="project" value="InterPro"/>
</dbReference>
<reference evidence="3" key="1">
    <citation type="submission" date="2023-06" db="EMBL/GenBank/DDBJ databases">
        <authorList>
            <person name="Delattre M."/>
        </authorList>
    </citation>
    <scope>NUCLEOTIDE SEQUENCE</scope>
    <source>
        <strain evidence="3">AF72</strain>
    </source>
</reference>
<organism evidence="3 4">
    <name type="scientific">Mesorhabditis spiculigera</name>
    <dbReference type="NCBI Taxonomy" id="96644"/>
    <lineage>
        <taxon>Eukaryota</taxon>
        <taxon>Metazoa</taxon>
        <taxon>Ecdysozoa</taxon>
        <taxon>Nematoda</taxon>
        <taxon>Chromadorea</taxon>
        <taxon>Rhabditida</taxon>
        <taxon>Rhabditina</taxon>
        <taxon>Rhabditomorpha</taxon>
        <taxon>Rhabditoidea</taxon>
        <taxon>Rhabditidae</taxon>
        <taxon>Mesorhabditinae</taxon>
        <taxon>Mesorhabditis</taxon>
    </lineage>
</organism>
<dbReference type="GO" id="GO:0006298">
    <property type="term" value="P:mismatch repair"/>
    <property type="evidence" value="ECO:0007669"/>
    <property type="project" value="InterPro"/>
</dbReference>
<dbReference type="EMBL" id="CATQJA010002653">
    <property type="protein sequence ID" value="CAJ0578209.1"/>
    <property type="molecule type" value="Genomic_DNA"/>
</dbReference>
<evidence type="ECO:0000313" key="3">
    <source>
        <dbReference type="EMBL" id="CAJ0578209.1"/>
    </source>
</evidence>
<name>A0AA36G3J7_9BILA</name>
<comment type="caution">
    <text evidence="3">The sequence shown here is derived from an EMBL/GenBank/DDBJ whole genome shotgun (WGS) entry which is preliminary data.</text>
</comment>
<dbReference type="AlphaFoldDB" id="A0AA36G3J7"/>
<accession>A0AA36G3J7</accession>
<dbReference type="InterPro" id="IPR036678">
    <property type="entry name" value="MutS_con_dom_sf"/>
</dbReference>
<evidence type="ECO:0000259" key="2">
    <source>
        <dbReference type="Pfam" id="PF05188"/>
    </source>
</evidence>
<sequence>MGEELDKSLLKVLDAKAQGTVAIFDKGEYYAAYEDDAQLIAREILLSDAGLKKLTLCDRPIVYLTLNPAQYNRVVRETLTILRFRVELYDAPDSIWALKAKGTPSNLGDFEEMIGISETPVLMAIKFLSMVSDADNKVAVAFCDPGEYRIAVAEFNDSGIFSTTEQCIIGMAPREVLFLDANENTDRVKKLRQSFKRTDVSEVHFDHSKLPNVEGLFKKKESIDELGVDLRQCVTALLVFLKLADQEGAAGKFQDRWKISMARGLVEAWCAE</sequence>
<evidence type="ECO:0000259" key="1">
    <source>
        <dbReference type="Pfam" id="PF01624"/>
    </source>
</evidence>
<keyword evidence="4" id="KW-1185">Reference proteome</keyword>
<dbReference type="Gene3D" id="3.40.1170.10">
    <property type="entry name" value="DNA repair protein MutS, domain I"/>
    <property type="match status" value="1"/>
</dbReference>